<proteinExistence type="predicted"/>
<dbReference type="GeneID" id="30004282"/>
<keyword evidence="4" id="KW-1185">Reference proteome</keyword>
<organism evidence="3 4">
    <name type="scientific">Fonsecaea erecta</name>
    <dbReference type="NCBI Taxonomy" id="1367422"/>
    <lineage>
        <taxon>Eukaryota</taxon>
        <taxon>Fungi</taxon>
        <taxon>Dikarya</taxon>
        <taxon>Ascomycota</taxon>
        <taxon>Pezizomycotina</taxon>
        <taxon>Eurotiomycetes</taxon>
        <taxon>Chaetothyriomycetidae</taxon>
        <taxon>Chaetothyriales</taxon>
        <taxon>Herpotrichiellaceae</taxon>
        <taxon>Fonsecaea</taxon>
    </lineage>
</organism>
<evidence type="ECO:0000313" key="3">
    <source>
        <dbReference type="EMBL" id="OAP64140.1"/>
    </source>
</evidence>
<reference evidence="3 4" key="1">
    <citation type="submission" date="2016-04" db="EMBL/GenBank/DDBJ databases">
        <title>Draft genome of Fonsecaea erecta CBS 125763.</title>
        <authorList>
            <person name="Weiss V.A."/>
            <person name="Vicente V.A."/>
            <person name="Raittz R.T."/>
            <person name="Moreno L.F."/>
            <person name="De Souza E.M."/>
            <person name="Pedrosa F.O."/>
            <person name="Steffens M.B."/>
            <person name="Faoro H."/>
            <person name="Tadra-Sfeir M.Z."/>
            <person name="Najafzadeh M.J."/>
            <person name="Felipe M.S."/>
            <person name="Teixeira M."/>
            <person name="Sun J."/>
            <person name="Xi L."/>
            <person name="Gomes R."/>
            <person name="De Azevedo C.M."/>
            <person name="Salgado C.G."/>
            <person name="Da Silva M.B."/>
            <person name="Nascimento M.F."/>
            <person name="Queiroz-Telles F."/>
            <person name="Attili D.S."/>
            <person name="Gorbushina A."/>
        </authorList>
    </citation>
    <scope>NUCLEOTIDE SEQUENCE [LARGE SCALE GENOMIC DNA]</scope>
    <source>
        <strain evidence="3 4">CBS 125763</strain>
    </source>
</reference>
<accession>A0A178ZWE5</accession>
<evidence type="ECO:0000259" key="2">
    <source>
        <dbReference type="PROSITE" id="PS50822"/>
    </source>
</evidence>
<dbReference type="SMART" id="SM00950">
    <property type="entry name" value="Piwi"/>
    <property type="match status" value="1"/>
</dbReference>
<dbReference type="Gene3D" id="3.40.50.2300">
    <property type="match status" value="1"/>
</dbReference>
<dbReference type="STRING" id="1367422.A0A178ZWE5"/>
<dbReference type="AlphaFoldDB" id="A0A178ZWE5"/>
<dbReference type="RefSeq" id="XP_018697507.1">
    <property type="nucleotide sequence ID" value="XM_018831628.1"/>
</dbReference>
<gene>
    <name evidence="3" type="ORF">AYL99_00112</name>
</gene>
<dbReference type="PROSITE" id="PS50822">
    <property type="entry name" value="PIWI"/>
    <property type="match status" value="1"/>
</dbReference>
<feature type="compositionally biased region" description="Polar residues" evidence="1">
    <location>
        <begin position="69"/>
        <end position="81"/>
    </location>
</feature>
<evidence type="ECO:0000256" key="1">
    <source>
        <dbReference type="SAM" id="MobiDB-lite"/>
    </source>
</evidence>
<evidence type="ECO:0000313" key="4">
    <source>
        <dbReference type="Proteomes" id="UP000078343"/>
    </source>
</evidence>
<dbReference type="InterPro" id="IPR032474">
    <property type="entry name" value="Argonaute_N"/>
</dbReference>
<dbReference type="Pfam" id="PF16486">
    <property type="entry name" value="ArgoN"/>
    <property type="match status" value="1"/>
</dbReference>
<dbReference type="Gene3D" id="3.30.420.10">
    <property type="entry name" value="Ribonuclease H-like superfamily/Ribonuclease H"/>
    <property type="match status" value="1"/>
</dbReference>
<dbReference type="OrthoDB" id="10252740at2759"/>
<protein>
    <recommendedName>
        <fullName evidence="2">Piwi domain-containing protein</fullName>
    </recommendedName>
</protein>
<dbReference type="Gene3D" id="2.170.260.10">
    <property type="entry name" value="paz domain"/>
    <property type="match status" value="1"/>
</dbReference>
<dbReference type="EMBL" id="LVYI01000001">
    <property type="protein sequence ID" value="OAP64140.1"/>
    <property type="molecule type" value="Genomic_DNA"/>
</dbReference>
<comment type="caution">
    <text evidence="3">The sequence shown here is derived from an EMBL/GenBank/DDBJ whole genome shotgun (WGS) entry which is preliminary data.</text>
</comment>
<dbReference type="InterPro" id="IPR012337">
    <property type="entry name" value="RNaseH-like_sf"/>
</dbReference>
<dbReference type="Proteomes" id="UP000078343">
    <property type="component" value="Unassembled WGS sequence"/>
</dbReference>
<feature type="region of interest" description="Disordered" evidence="1">
    <location>
        <begin position="1"/>
        <end position="119"/>
    </location>
</feature>
<feature type="domain" description="Piwi" evidence="2">
    <location>
        <begin position="692"/>
        <end position="1046"/>
    </location>
</feature>
<feature type="compositionally biased region" description="Polar residues" evidence="1">
    <location>
        <begin position="39"/>
        <end position="48"/>
    </location>
</feature>
<dbReference type="Pfam" id="PF02171">
    <property type="entry name" value="Piwi"/>
    <property type="match status" value="1"/>
</dbReference>
<dbReference type="InterPro" id="IPR036397">
    <property type="entry name" value="RNaseH_sf"/>
</dbReference>
<name>A0A178ZWE5_9EURO</name>
<feature type="compositionally biased region" description="Low complexity" evidence="1">
    <location>
        <begin position="89"/>
        <end position="107"/>
    </location>
</feature>
<dbReference type="GO" id="GO:0003676">
    <property type="term" value="F:nucleic acid binding"/>
    <property type="evidence" value="ECO:0007669"/>
    <property type="project" value="InterPro"/>
</dbReference>
<sequence>MSRYNPNWGPPKRATSNDNAGEGQPTRLTNPIFGLGDSRPNNSSSQHGLTAPVGSGNSRPQGQPGVTPRPQQANPNRTNPQAGGRGRGSQLPYRPRQPQSSPSSRGGQSHGGWKAQGTPNVDISGKQLLANHFAITLGEYKQVYSYELKISRINTEAQEEEIQRSTSDGGGGQKTHTVARQKNKRLVYLLFEQLKLENSLPSPVATDYLKLIITTKQLDENTTKSREFDFCDEYSAGPGPDCDRYRVAFAKPKLISLADLFAYYRRSAQSQTPVAPFSEEALTDATNALNIIFSYLPYQRCFSRDHRTTPSMTTVRGQAFYGIAPHTHSQPRPPLTDTGTVLDASGGLYSIPGFSRSVRGSFGPLGHVDLQIYIKTGCFWQHGSVQDMIHAWNSRNLSQDLDALQDFLRRAPVRLTFEEQGLGRFSTIKGLARIDKPPKADSCKMQLIKHQHSGGTVKDYFSMRHNWQMNRDAYVVKIGKESRKEYMTVPADLLQVPPGRLKPGEIPRFSVRSPNDNYNRIITAGRRTFYSTTPGEGGAAAFRLTIDLKMAKVPVTILARPDLMYKARGHPNQVKCIDGASINAGQWNIQGAAFVKPSSGKKWSCVELSAKSRRLKCTTLGIKHFVDNLTQALPQYGMERFEWWQFNREDMSQQQYSDEDLFPRSKTVSGLHKQYAAVEKLLKELKGKGVHLVVLLLPSHDLELYSAIKRAGDQSVGIATVCHVLRPFTNALWPKSLLRPGNPHSAVNNDFLANLCMKINLKADQTSVNQALRGNPKILSPKTMIIGIDVAHGGGPRKHCPSVAAVVGSVNAEFSQWPASLLANPCSTKDEEDKEANEKVLDLDVAVYERLLDYYDRNHDKNAEGHKDNGVPEQIIVYRDGVSESQFAMCKDYEYSKIGAALNKLFQHKALSVELLPKVTLICAVKRHHTRLFPDPDGPHDPNLVLGRSKNGIENNNPLPGCVVMDRITYGRGNDFFLVGQKAIQGTAIPVHYNVLQNPHNYGIQDIARMTYHLCYLFGRSRTSVGPCTPVYYADLVADRARCYVRQFYNPPRDGNDNNNPLRPFDASELPEFKHCLRLHPDVAKHMFYI</sequence>
<dbReference type="PANTHER" id="PTHR22891">
    <property type="entry name" value="EUKARYOTIC TRANSLATION INITIATION FACTOR 2C"/>
    <property type="match status" value="1"/>
</dbReference>
<dbReference type="SUPFAM" id="SSF53098">
    <property type="entry name" value="Ribonuclease H-like"/>
    <property type="match status" value="1"/>
</dbReference>
<dbReference type="InterPro" id="IPR003165">
    <property type="entry name" value="Piwi"/>
</dbReference>